<dbReference type="Proteomes" id="UP000483820">
    <property type="component" value="Chromosome X"/>
</dbReference>
<reference evidence="2 3" key="1">
    <citation type="submission" date="2019-12" db="EMBL/GenBank/DDBJ databases">
        <title>Chromosome-level assembly of the Caenorhabditis remanei genome.</title>
        <authorList>
            <person name="Teterina A.A."/>
            <person name="Willis J.H."/>
            <person name="Phillips P.C."/>
        </authorList>
    </citation>
    <scope>NUCLEOTIDE SEQUENCE [LARGE SCALE GENOMIC DNA]</scope>
    <source>
        <strain evidence="2 3">PX506</strain>
        <tissue evidence="2">Whole organism</tissue>
    </source>
</reference>
<sequence length="117" mass="12837">MDFTPNNGKHGYEKVNFTATPPMPQLSQPSDATTLSQRVPDLARGVVQTSSRKGGGDINAKNVGKMLEKYMAVPEYNRKPLVVIMPKTELEIMLQNASANGFHGHFPGNYFSNNLNA</sequence>
<dbReference type="RefSeq" id="XP_053578799.1">
    <property type="nucleotide sequence ID" value="XM_053735233.1"/>
</dbReference>
<evidence type="ECO:0000313" key="2">
    <source>
        <dbReference type="EMBL" id="KAF1746641.1"/>
    </source>
</evidence>
<evidence type="ECO:0000256" key="1">
    <source>
        <dbReference type="SAM" id="MobiDB-lite"/>
    </source>
</evidence>
<dbReference type="EMBL" id="WUAV01000006">
    <property type="protein sequence ID" value="KAF1746641.1"/>
    <property type="molecule type" value="Genomic_DNA"/>
</dbReference>
<proteinExistence type="predicted"/>
<feature type="compositionally biased region" description="Polar residues" evidence="1">
    <location>
        <begin position="25"/>
        <end position="34"/>
    </location>
</feature>
<dbReference type="CTD" id="9818370"/>
<dbReference type="KEGG" id="crq:GCK72_023098"/>
<gene>
    <name evidence="2" type="ORF">GCK72_023098</name>
</gene>
<dbReference type="AlphaFoldDB" id="A0A6A5FW19"/>
<dbReference type="GeneID" id="9818370"/>
<evidence type="ECO:0000313" key="3">
    <source>
        <dbReference type="Proteomes" id="UP000483820"/>
    </source>
</evidence>
<comment type="caution">
    <text evidence="2">The sequence shown here is derived from an EMBL/GenBank/DDBJ whole genome shotgun (WGS) entry which is preliminary data.</text>
</comment>
<feature type="region of interest" description="Disordered" evidence="1">
    <location>
        <begin position="1"/>
        <end position="34"/>
    </location>
</feature>
<organism evidence="2 3">
    <name type="scientific">Caenorhabditis remanei</name>
    <name type="common">Caenorhabditis vulgaris</name>
    <dbReference type="NCBI Taxonomy" id="31234"/>
    <lineage>
        <taxon>Eukaryota</taxon>
        <taxon>Metazoa</taxon>
        <taxon>Ecdysozoa</taxon>
        <taxon>Nematoda</taxon>
        <taxon>Chromadorea</taxon>
        <taxon>Rhabditida</taxon>
        <taxon>Rhabditina</taxon>
        <taxon>Rhabditomorpha</taxon>
        <taxon>Rhabditoidea</taxon>
        <taxon>Rhabditidae</taxon>
        <taxon>Peloderinae</taxon>
        <taxon>Caenorhabditis</taxon>
    </lineage>
</organism>
<accession>A0A6A5FW19</accession>
<protein>
    <submittedName>
        <fullName evidence="2">Uncharacterized protein</fullName>
    </submittedName>
</protein>
<name>A0A6A5FW19_CAERE</name>